<dbReference type="Gene3D" id="3.20.20.70">
    <property type="entry name" value="Aldolase class I"/>
    <property type="match status" value="1"/>
</dbReference>
<evidence type="ECO:0000313" key="4">
    <source>
        <dbReference type="Proteomes" id="UP000032735"/>
    </source>
</evidence>
<accession>A0A068R400</accession>
<evidence type="ECO:0000313" key="3">
    <source>
        <dbReference type="EMBL" id="CDG20835.1"/>
    </source>
</evidence>
<dbReference type="HOGENOM" id="CLU_056351_0_0_6"/>
<dbReference type="InterPro" id="IPR050073">
    <property type="entry name" value="2-IPM_HCS-like"/>
</dbReference>
<dbReference type="PANTHER" id="PTHR10277:SF9">
    <property type="entry name" value="2-ISOPROPYLMALATE SYNTHASE 1, CHLOROPLASTIC-RELATED"/>
    <property type="match status" value="1"/>
</dbReference>
<feature type="domain" description="Pyruvate carboxyltransferase" evidence="2">
    <location>
        <begin position="20"/>
        <end position="279"/>
    </location>
</feature>
<dbReference type="GO" id="GO:0003852">
    <property type="term" value="F:2-isopropylmalate synthase activity"/>
    <property type="evidence" value="ECO:0007669"/>
    <property type="project" value="TreeGrafter"/>
</dbReference>
<evidence type="ECO:0000256" key="1">
    <source>
        <dbReference type="ARBA" id="ARBA00023211"/>
    </source>
</evidence>
<dbReference type="AlphaFoldDB" id="A0A068R400"/>
<protein>
    <submittedName>
        <fullName evidence="3">Isopropylmalate/homocitrate/citramalate synthase</fullName>
    </submittedName>
</protein>
<sequence>MALLTLPKNHKPRFSNFNIDGILDETLREGSERCPFAVQTDRKIPLISTIFETGIRDIVFGSGPKDPTDLASVIKQLVHKNKLPSDAKFSFIMLLNCHEPLMKQFKYFPDEFKKYVTISFGMVSHKSDEKTFERATEELRSYGFTNFRVSLLNNFSSGVDEISYEKIIKEIDRTLRMDINVVRINDSLGTIYPEAMAILAANLRHDYPLTNFCLHAHNDRGLGLQNALVSIYNGFNLIEGGFAGTGNRSGLPAIEILNFIFKEKSISIKDKYLDSSLVLEAARLTERTFLSIPDLYKPVSGHIVEQENMGVANIPSFLGAARDIPYFLNSIGLHDATLQKIMSDEGLFDAANDPNLVQQVKARFDNMLTEIYSRKEKEFEQIRNQLDQFYATDVLYTSSVGKYTREFLK</sequence>
<dbReference type="InterPro" id="IPR013785">
    <property type="entry name" value="Aldolase_TIM"/>
</dbReference>
<reference evidence="3 4" key="1">
    <citation type="submission" date="2013-07" db="EMBL/GenBank/DDBJ databases">
        <authorList>
            <person name="Genoscope - CEA"/>
        </authorList>
    </citation>
    <scope>NUCLEOTIDE SEQUENCE [LARGE SCALE GENOMIC DNA]</scope>
    <source>
        <strain evidence="3 4">G6</strain>
    </source>
</reference>
<evidence type="ECO:0000259" key="2">
    <source>
        <dbReference type="PROSITE" id="PS50991"/>
    </source>
</evidence>
<name>A0A068R400_9GAMM</name>
<gene>
    <name evidence="3" type="ORF">XPG1_1180</name>
</gene>
<dbReference type="OrthoDB" id="9803573at2"/>
<organism evidence="3 4">
    <name type="scientific">Xenorhabdus poinarii G6</name>
    <dbReference type="NCBI Taxonomy" id="1354304"/>
    <lineage>
        <taxon>Bacteria</taxon>
        <taxon>Pseudomonadati</taxon>
        <taxon>Pseudomonadota</taxon>
        <taxon>Gammaproteobacteria</taxon>
        <taxon>Enterobacterales</taxon>
        <taxon>Morganellaceae</taxon>
        <taxon>Xenorhabdus</taxon>
    </lineage>
</organism>
<keyword evidence="1" id="KW-0464">Manganese</keyword>
<dbReference type="RefSeq" id="WP_045958149.1">
    <property type="nucleotide sequence ID" value="NZ_FO704551.1"/>
</dbReference>
<dbReference type="KEGG" id="xpo:XPG1_1180"/>
<dbReference type="GO" id="GO:0009098">
    <property type="term" value="P:L-leucine biosynthetic process"/>
    <property type="evidence" value="ECO:0007669"/>
    <property type="project" value="TreeGrafter"/>
</dbReference>
<proteinExistence type="predicted"/>
<dbReference type="Pfam" id="PF00682">
    <property type="entry name" value="HMGL-like"/>
    <property type="match status" value="1"/>
</dbReference>
<dbReference type="EMBL" id="FO704551">
    <property type="protein sequence ID" value="CDG20835.1"/>
    <property type="molecule type" value="Genomic_DNA"/>
</dbReference>
<dbReference type="PANTHER" id="PTHR10277">
    <property type="entry name" value="HOMOCITRATE SYNTHASE-RELATED"/>
    <property type="match status" value="1"/>
</dbReference>
<dbReference type="InterPro" id="IPR000891">
    <property type="entry name" value="PYR_CT"/>
</dbReference>
<keyword evidence="4" id="KW-1185">Reference proteome</keyword>
<dbReference type="Proteomes" id="UP000032735">
    <property type="component" value="Chromosome"/>
</dbReference>
<dbReference type="STRING" id="1354304.XPG1_1180"/>
<dbReference type="SUPFAM" id="SSF51569">
    <property type="entry name" value="Aldolase"/>
    <property type="match status" value="1"/>
</dbReference>
<dbReference type="PROSITE" id="PS50991">
    <property type="entry name" value="PYR_CT"/>
    <property type="match status" value="1"/>
</dbReference>